<feature type="compositionally biased region" description="Basic and acidic residues" evidence="1">
    <location>
        <begin position="327"/>
        <end position="341"/>
    </location>
</feature>
<evidence type="ECO:0000259" key="2">
    <source>
        <dbReference type="Pfam" id="PF22877"/>
    </source>
</evidence>
<feature type="compositionally biased region" description="Polar residues" evidence="1">
    <location>
        <begin position="342"/>
        <end position="354"/>
    </location>
</feature>
<evidence type="ECO:0000313" key="3">
    <source>
        <dbReference type="EMBL" id="KAG2173598.1"/>
    </source>
</evidence>
<feature type="compositionally biased region" description="Basic and acidic residues" evidence="1">
    <location>
        <begin position="72"/>
        <end position="88"/>
    </location>
</feature>
<dbReference type="EMBL" id="JAEPQZ010000014">
    <property type="protein sequence ID" value="KAG2173598.1"/>
    <property type="molecule type" value="Genomic_DNA"/>
</dbReference>
<dbReference type="PANTHER" id="PTHR21678">
    <property type="entry name" value="GROWTH INHIBITION AND DIFFERENTIATION RELATED PROTEIN 88"/>
    <property type="match status" value="1"/>
</dbReference>
<organism evidence="3 4">
    <name type="scientific">Mortierella isabellina</name>
    <name type="common">Filamentous fungus</name>
    <name type="synonym">Umbelopsis isabellina</name>
    <dbReference type="NCBI Taxonomy" id="91625"/>
    <lineage>
        <taxon>Eukaryota</taxon>
        <taxon>Fungi</taxon>
        <taxon>Fungi incertae sedis</taxon>
        <taxon>Mucoromycota</taxon>
        <taxon>Mucoromycotina</taxon>
        <taxon>Umbelopsidomycetes</taxon>
        <taxon>Umbelopsidales</taxon>
        <taxon>Umbelopsidaceae</taxon>
        <taxon>Umbelopsis</taxon>
    </lineage>
</organism>
<feature type="region of interest" description="Disordered" evidence="1">
    <location>
        <begin position="1"/>
        <end position="150"/>
    </location>
</feature>
<feature type="compositionally biased region" description="Polar residues" evidence="1">
    <location>
        <begin position="1"/>
        <end position="15"/>
    </location>
</feature>
<feature type="domain" description="Thc1 RRM" evidence="2">
    <location>
        <begin position="205"/>
        <end position="274"/>
    </location>
</feature>
<comment type="caution">
    <text evidence="3">The sequence shown here is derived from an EMBL/GenBank/DDBJ whole genome shotgun (WGS) entry which is preliminary data.</text>
</comment>
<dbReference type="Pfam" id="PF22877">
    <property type="entry name" value="RRM_Thc1"/>
    <property type="match status" value="1"/>
</dbReference>
<reference evidence="3" key="1">
    <citation type="submission" date="2020-12" db="EMBL/GenBank/DDBJ databases">
        <title>Metabolic potential, ecology and presence of endohyphal bacteria is reflected in genomic diversity of Mucoromycotina.</title>
        <authorList>
            <person name="Muszewska A."/>
            <person name="Okrasinska A."/>
            <person name="Steczkiewicz K."/>
            <person name="Drgas O."/>
            <person name="Orlowska M."/>
            <person name="Perlinska-Lenart U."/>
            <person name="Aleksandrzak-Piekarczyk T."/>
            <person name="Szatraj K."/>
            <person name="Zielenkiewicz U."/>
            <person name="Pilsyk S."/>
            <person name="Malc E."/>
            <person name="Mieczkowski P."/>
            <person name="Kruszewska J.S."/>
            <person name="Biernat P."/>
            <person name="Pawlowska J."/>
        </authorList>
    </citation>
    <scope>NUCLEOTIDE SEQUENCE</scope>
    <source>
        <strain evidence="3">WA0000067209</strain>
    </source>
</reference>
<proteinExistence type="predicted"/>
<feature type="compositionally biased region" description="Polar residues" evidence="1">
    <location>
        <begin position="40"/>
        <end position="49"/>
    </location>
</feature>
<dbReference type="InterPro" id="IPR053800">
    <property type="entry name" value="Thc1_RRM"/>
</dbReference>
<gene>
    <name evidence="3" type="ORF">INT43_005016</name>
</gene>
<feature type="compositionally biased region" description="Basic and acidic residues" evidence="1">
    <location>
        <begin position="103"/>
        <end position="131"/>
    </location>
</feature>
<sequence length="354" mass="40043">MEQSSQQGKSRSSVQMYVPKHKRADAEAQSPTPNRDDPATPQSPEVSKSSARRGRGKFQAPSDAEDVQSSKPGRDIDQTALRIDDQRRASRSSKHKSMPVTERTPDPSDRRRSRVMHDDYRSSISDVDKLGDSMANLSTGPYEGSDDGKREEWEDLLKEYDHYETPEHDPPRTTLRKKRLSSHIDLFSAPAAEAPIAEEPTTVLDCYDFPSAFKTHHLHDIFREYENLRGGYRIKWLEDTRALIIFEHPSTAKKAYIDNVSNPLAKIRPYSGPMNSLRSTSQGTVPRRPATTDMVARRLVHGALGVRAPSRSKEQRQAEKDVLKSARGEYLDEQKAKKQQESQRANQVSAAFDE</sequence>
<evidence type="ECO:0000313" key="4">
    <source>
        <dbReference type="Proteomes" id="UP000654370"/>
    </source>
</evidence>
<dbReference type="OrthoDB" id="5418203at2759"/>
<dbReference type="InterPro" id="IPR012677">
    <property type="entry name" value="Nucleotide-bd_a/b_plait_sf"/>
</dbReference>
<feature type="region of interest" description="Disordered" evidence="1">
    <location>
        <begin position="327"/>
        <end position="354"/>
    </location>
</feature>
<evidence type="ECO:0000256" key="1">
    <source>
        <dbReference type="SAM" id="MobiDB-lite"/>
    </source>
</evidence>
<name>A0A8H7PGQ8_MORIS</name>
<dbReference type="AlphaFoldDB" id="A0A8H7PGQ8"/>
<accession>A0A8H7PGQ8</accession>
<keyword evidence="4" id="KW-1185">Reference proteome</keyword>
<protein>
    <recommendedName>
        <fullName evidence="2">Thc1 RRM domain-containing protein</fullName>
    </recommendedName>
</protein>
<dbReference type="Proteomes" id="UP000654370">
    <property type="component" value="Unassembled WGS sequence"/>
</dbReference>
<dbReference type="InterPro" id="IPR039884">
    <property type="entry name" value="R3HC1/R3HCL"/>
</dbReference>
<dbReference type="Gene3D" id="3.30.70.330">
    <property type="match status" value="1"/>
</dbReference>
<dbReference type="PANTHER" id="PTHR21678:SF0">
    <property type="entry name" value="C3H1-TYPE DOMAIN-CONTAINING PROTEIN"/>
    <property type="match status" value="1"/>
</dbReference>